<dbReference type="SUPFAM" id="SSF56059">
    <property type="entry name" value="Glutathione synthetase ATP-binding domain-like"/>
    <property type="match status" value="1"/>
</dbReference>
<dbReference type="InterPro" id="IPR020561">
    <property type="entry name" value="PRibGlycinamid_synth_ATP-grasp"/>
</dbReference>
<proteinExistence type="inferred from homology"/>
<evidence type="ECO:0000256" key="9">
    <source>
        <dbReference type="ARBA" id="ARBA00022723"/>
    </source>
</evidence>
<evidence type="ECO:0000256" key="13">
    <source>
        <dbReference type="ARBA" id="ARBA00023211"/>
    </source>
</evidence>
<dbReference type="CDD" id="cd02196">
    <property type="entry name" value="PurM"/>
    <property type="match status" value="2"/>
</dbReference>
<dbReference type="EC" id="6.3.4.13" evidence="15"/>
<evidence type="ECO:0000256" key="2">
    <source>
        <dbReference type="ARBA" id="ARBA00005054"/>
    </source>
</evidence>
<evidence type="ECO:0000256" key="15">
    <source>
        <dbReference type="RuleBase" id="RU363089"/>
    </source>
</evidence>
<dbReference type="InterPro" id="IPR004607">
    <property type="entry name" value="GART"/>
</dbReference>
<dbReference type="GO" id="GO:0005524">
    <property type="term" value="F:ATP binding"/>
    <property type="evidence" value="ECO:0007669"/>
    <property type="project" value="UniProtKB-UniRule"/>
</dbReference>
<evidence type="ECO:0000256" key="14">
    <source>
        <dbReference type="ARBA" id="ARBA00023268"/>
    </source>
</evidence>
<dbReference type="STRING" id="41427.A0A182J4J4"/>
<dbReference type="Gene3D" id="3.30.470.20">
    <property type="entry name" value="ATP-grasp fold, B domain"/>
    <property type="match status" value="1"/>
</dbReference>
<dbReference type="InterPro" id="IPR036676">
    <property type="entry name" value="PurM-like_C_sf"/>
</dbReference>
<dbReference type="NCBIfam" id="TIGR00877">
    <property type="entry name" value="purD"/>
    <property type="match status" value="1"/>
</dbReference>
<dbReference type="Gene3D" id="3.90.600.10">
    <property type="entry name" value="Phosphoribosylglycinamide synthetase, C-terminal domain"/>
    <property type="match status" value="1"/>
</dbReference>
<dbReference type="PROSITE" id="PS51673">
    <property type="entry name" value="SUZ"/>
    <property type="match status" value="1"/>
</dbReference>
<keyword evidence="7 15" id="KW-0436">Ligase</keyword>
<evidence type="ECO:0000256" key="12">
    <source>
        <dbReference type="ARBA" id="ARBA00022840"/>
    </source>
</evidence>
<dbReference type="HAMAP" id="MF_01930">
    <property type="entry name" value="PurN"/>
    <property type="match status" value="1"/>
</dbReference>
<dbReference type="PROSITE" id="PS50975">
    <property type="entry name" value="ATP_GRASP"/>
    <property type="match status" value="1"/>
</dbReference>
<keyword evidence="9 15" id="KW-0479">Metal-binding</keyword>
<keyword evidence="8" id="KW-0808">Transferase</keyword>
<comment type="pathway">
    <text evidence="1 15">Purine metabolism; IMP biosynthesis via de novo pathway; 5-amino-1-(5-phospho-D-ribosyl)imidazole from N(2)-formyl-N(1)-(5-phospho-D-ribosyl)glycinamide: step 2/2.</text>
</comment>
<dbReference type="Pfam" id="PF02844">
    <property type="entry name" value="GARS_N"/>
    <property type="match status" value="1"/>
</dbReference>
<dbReference type="InterPro" id="IPR013815">
    <property type="entry name" value="ATP_grasp_subdomain_1"/>
</dbReference>
<evidence type="ECO:0000256" key="5">
    <source>
        <dbReference type="ARBA" id="ARBA00008630"/>
    </source>
</evidence>
<comment type="catalytic activity">
    <reaction evidence="15">
        <text>5-phospho-beta-D-ribosylamine + glycine + ATP = N(1)-(5-phospho-beta-D-ribosyl)glycinamide + ADP + phosphate + H(+)</text>
        <dbReference type="Rhea" id="RHEA:17453"/>
        <dbReference type="ChEBI" id="CHEBI:15378"/>
        <dbReference type="ChEBI" id="CHEBI:30616"/>
        <dbReference type="ChEBI" id="CHEBI:43474"/>
        <dbReference type="ChEBI" id="CHEBI:57305"/>
        <dbReference type="ChEBI" id="CHEBI:58681"/>
        <dbReference type="ChEBI" id="CHEBI:143788"/>
        <dbReference type="ChEBI" id="CHEBI:456216"/>
        <dbReference type="EC" id="6.3.4.13"/>
    </reaction>
</comment>
<dbReference type="Pfam" id="PF12901">
    <property type="entry name" value="SUZ-C"/>
    <property type="match status" value="1"/>
</dbReference>
<dbReference type="EnsemblMetazoa" id="AATE011205-RA">
    <property type="protein sequence ID" value="AATE011205-PA.1"/>
    <property type="gene ID" value="AATE011205"/>
</dbReference>
<reference evidence="17" key="1">
    <citation type="submission" date="2022-08" db="UniProtKB">
        <authorList>
            <consortium name="EnsemblMetazoa"/>
        </authorList>
    </citation>
    <scope>IDENTIFICATION</scope>
    <source>
        <strain evidence="17">EBRO</strain>
    </source>
</reference>
<dbReference type="SUPFAM" id="SSF53328">
    <property type="entry name" value="Formyltransferase"/>
    <property type="match status" value="1"/>
</dbReference>
<dbReference type="PROSITE" id="PS51938">
    <property type="entry name" value="SUZ_C"/>
    <property type="match status" value="1"/>
</dbReference>
<keyword evidence="10 15" id="KW-0547">Nucleotide-binding</keyword>
<evidence type="ECO:0000256" key="4">
    <source>
        <dbReference type="ARBA" id="ARBA00007423"/>
    </source>
</evidence>
<dbReference type="HAMAP" id="MF_00741">
    <property type="entry name" value="AIRS"/>
    <property type="match status" value="2"/>
</dbReference>
<dbReference type="InterPro" id="IPR001555">
    <property type="entry name" value="GART_AS"/>
</dbReference>
<evidence type="ECO:0000256" key="10">
    <source>
        <dbReference type="ARBA" id="ARBA00022741"/>
    </source>
</evidence>
<dbReference type="NCBIfam" id="TIGR00639">
    <property type="entry name" value="PurN"/>
    <property type="match status" value="1"/>
</dbReference>
<dbReference type="InterPro" id="IPR020559">
    <property type="entry name" value="PRibGlycinamide_synth_CS"/>
</dbReference>
<dbReference type="GO" id="GO:0046084">
    <property type="term" value="P:adenine biosynthetic process"/>
    <property type="evidence" value="ECO:0007669"/>
    <property type="project" value="TreeGrafter"/>
</dbReference>
<dbReference type="Pfam" id="PF01071">
    <property type="entry name" value="GARS_A"/>
    <property type="match status" value="1"/>
</dbReference>
<dbReference type="GO" id="GO:0005829">
    <property type="term" value="C:cytosol"/>
    <property type="evidence" value="ECO:0007669"/>
    <property type="project" value="TreeGrafter"/>
</dbReference>
<dbReference type="GO" id="GO:0046872">
    <property type="term" value="F:metal ion binding"/>
    <property type="evidence" value="ECO:0007669"/>
    <property type="project" value="UniProtKB-KW"/>
</dbReference>
<comment type="similarity">
    <text evidence="4 15">In the N-terminal section; belongs to the GARS family.</text>
</comment>
<dbReference type="GO" id="GO:0004641">
    <property type="term" value="F:phosphoribosylformylglycinamidine cyclo-ligase activity"/>
    <property type="evidence" value="ECO:0007669"/>
    <property type="project" value="UniProtKB-EC"/>
</dbReference>
<dbReference type="NCBIfam" id="TIGR00878">
    <property type="entry name" value="purM"/>
    <property type="match status" value="2"/>
</dbReference>
<dbReference type="InterPro" id="IPR024642">
    <property type="entry name" value="SUZ-C"/>
</dbReference>
<dbReference type="InterPro" id="IPR002376">
    <property type="entry name" value="Formyl_transf_N"/>
</dbReference>
<dbReference type="GO" id="GO:0006189">
    <property type="term" value="P:'de novo' IMP biosynthetic process"/>
    <property type="evidence" value="ECO:0007669"/>
    <property type="project" value="UniProtKB-UniRule"/>
</dbReference>
<dbReference type="InterPro" id="IPR020560">
    <property type="entry name" value="PRibGlycinamide_synth_C-dom"/>
</dbReference>
<feature type="region of interest" description="Disordered" evidence="16">
    <location>
        <begin position="33"/>
        <end position="57"/>
    </location>
</feature>
<evidence type="ECO:0000256" key="11">
    <source>
        <dbReference type="ARBA" id="ARBA00022755"/>
    </source>
</evidence>
<organism evidence="17">
    <name type="scientific">Anopheles atroparvus</name>
    <name type="common">European mosquito</name>
    <dbReference type="NCBI Taxonomy" id="41427"/>
    <lineage>
        <taxon>Eukaryota</taxon>
        <taxon>Metazoa</taxon>
        <taxon>Ecdysozoa</taxon>
        <taxon>Arthropoda</taxon>
        <taxon>Hexapoda</taxon>
        <taxon>Insecta</taxon>
        <taxon>Pterygota</taxon>
        <taxon>Neoptera</taxon>
        <taxon>Endopterygota</taxon>
        <taxon>Diptera</taxon>
        <taxon>Nematocera</taxon>
        <taxon>Culicoidea</taxon>
        <taxon>Culicidae</taxon>
        <taxon>Anophelinae</taxon>
        <taxon>Anopheles</taxon>
    </lineage>
</organism>
<dbReference type="SUPFAM" id="SSF51246">
    <property type="entry name" value="Rudiment single hybrid motif"/>
    <property type="match status" value="2"/>
</dbReference>
<keyword evidence="14 15" id="KW-0511">Multifunctional enzyme</keyword>
<dbReference type="SUPFAM" id="SSF52440">
    <property type="entry name" value="PreATP-grasp domain"/>
    <property type="match status" value="1"/>
</dbReference>
<dbReference type="Pfam" id="PF02843">
    <property type="entry name" value="GARS_C"/>
    <property type="match status" value="2"/>
</dbReference>
<dbReference type="InterPro" id="IPR024771">
    <property type="entry name" value="SUZ"/>
</dbReference>
<comment type="pathway">
    <text evidence="2 15">Purine metabolism; IMP biosynthesis via de novo pathway; N(2)-formyl-N(1)-(5-phospho-D-ribosyl)glycinamide from N(1)-(5-phospho-D-ribosyl)glycinamide (10-formyl THF route): step 1/1.</text>
</comment>
<dbReference type="InterPro" id="IPR011761">
    <property type="entry name" value="ATP-grasp"/>
</dbReference>
<dbReference type="Gene3D" id="3.40.50.20">
    <property type="match status" value="1"/>
</dbReference>
<dbReference type="FunFam" id="3.40.50.170:FF:000006">
    <property type="entry name" value="Trifunctional purine biosynthetic protein adenosine-3"/>
    <property type="match status" value="1"/>
</dbReference>
<dbReference type="PROSITE" id="PS00184">
    <property type="entry name" value="GARS"/>
    <property type="match status" value="1"/>
</dbReference>
<comment type="catalytic activity">
    <reaction evidence="15">
        <text>2-formamido-N(1)-(5-O-phospho-beta-D-ribosyl)acetamidine + ATP = 5-amino-1-(5-phospho-beta-D-ribosyl)imidazole + ADP + phosphate + H(+)</text>
        <dbReference type="Rhea" id="RHEA:23032"/>
        <dbReference type="ChEBI" id="CHEBI:15378"/>
        <dbReference type="ChEBI" id="CHEBI:30616"/>
        <dbReference type="ChEBI" id="CHEBI:43474"/>
        <dbReference type="ChEBI" id="CHEBI:137981"/>
        <dbReference type="ChEBI" id="CHEBI:147287"/>
        <dbReference type="ChEBI" id="CHEBI:456216"/>
        <dbReference type="EC" id="6.3.3.1"/>
    </reaction>
</comment>
<feature type="compositionally biased region" description="Low complexity" evidence="16">
    <location>
        <begin position="136"/>
        <end position="167"/>
    </location>
</feature>
<evidence type="ECO:0000256" key="1">
    <source>
        <dbReference type="ARBA" id="ARBA00004686"/>
    </source>
</evidence>
<evidence type="ECO:0000256" key="7">
    <source>
        <dbReference type="ARBA" id="ARBA00022598"/>
    </source>
</evidence>
<dbReference type="InterPro" id="IPR020562">
    <property type="entry name" value="PRibGlycinamide_synth_N"/>
</dbReference>
<comment type="similarity">
    <text evidence="6 15">In the central section; belongs to the AIR synthase family.</text>
</comment>
<dbReference type="Pfam" id="PF00551">
    <property type="entry name" value="Formyl_trans_N"/>
    <property type="match status" value="1"/>
</dbReference>
<dbReference type="CDD" id="cd08645">
    <property type="entry name" value="FMT_core_GART"/>
    <property type="match status" value="1"/>
</dbReference>
<feature type="region of interest" description="Disordered" evidence="16">
    <location>
        <begin position="69"/>
        <end position="110"/>
    </location>
</feature>
<dbReference type="PROSITE" id="PS00373">
    <property type="entry name" value="GART"/>
    <property type="match status" value="1"/>
</dbReference>
<dbReference type="InterPro" id="IPR036921">
    <property type="entry name" value="PurM-like_N_sf"/>
</dbReference>
<evidence type="ECO:0000256" key="8">
    <source>
        <dbReference type="ARBA" id="ARBA00022679"/>
    </source>
</evidence>
<dbReference type="Gene3D" id="3.90.650.10">
    <property type="entry name" value="PurM-like C-terminal domain"/>
    <property type="match status" value="2"/>
</dbReference>
<dbReference type="InterPro" id="IPR036477">
    <property type="entry name" value="Formyl_transf_N_sf"/>
</dbReference>
<dbReference type="Gene3D" id="3.30.1490.20">
    <property type="entry name" value="ATP-grasp fold, A domain"/>
    <property type="match status" value="1"/>
</dbReference>
<feature type="compositionally biased region" description="Low complexity" evidence="16">
    <location>
        <begin position="33"/>
        <end position="46"/>
    </location>
</feature>
<dbReference type="PANTHER" id="PTHR10520:SF12">
    <property type="entry name" value="TRIFUNCTIONAL PURINE BIOSYNTHETIC PROTEIN ADENOSINE-3"/>
    <property type="match status" value="1"/>
</dbReference>
<keyword evidence="11 15" id="KW-0658">Purine biosynthesis</keyword>
<evidence type="ECO:0000256" key="6">
    <source>
        <dbReference type="ARBA" id="ARBA00008696"/>
    </source>
</evidence>
<dbReference type="InterPro" id="IPR004733">
    <property type="entry name" value="PurM_cligase"/>
</dbReference>
<dbReference type="Pfam" id="PF02769">
    <property type="entry name" value="AIRS_C"/>
    <property type="match status" value="2"/>
</dbReference>
<dbReference type="Pfam" id="PF12752">
    <property type="entry name" value="SUZ"/>
    <property type="match status" value="1"/>
</dbReference>
<evidence type="ECO:0000256" key="3">
    <source>
        <dbReference type="ARBA" id="ARBA00005174"/>
    </source>
</evidence>
<dbReference type="Gene3D" id="3.40.50.170">
    <property type="entry name" value="Formyl transferase, N-terminal domain"/>
    <property type="match status" value="1"/>
</dbReference>
<feature type="compositionally biased region" description="Polar residues" evidence="16">
    <location>
        <begin position="84"/>
        <end position="93"/>
    </location>
</feature>
<dbReference type="FunFam" id="3.30.470.20:FF:000018">
    <property type="entry name" value="Trifunctional purine biosynthetic protein adenosine-3"/>
    <property type="match status" value="1"/>
</dbReference>
<dbReference type="FunFam" id="3.90.600.10:FF:000001">
    <property type="entry name" value="Trifunctional purine biosynthetic protein adenosine-3"/>
    <property type="match status" value="1"/>
</dbReference>
<name>A0A182J4J4_ANOAO</name>
<dbReference type="Gene3D" id="3.30.1330.10">
    <property type="entry name" value="PurM-like, N-terminal domain"/>
    <property type="match status" value="3"/>
</dbReference>
<dbReference type="FunFam" id="3.30.1330.10:FF:000001">
    <property type="entry name" value="Phosphoribosylformylglycinamidine cyclo-ligase"/>
    <property type="match status" value="2"/>
</dbReference>
<comment type="pathway">
    <text evidence="3 15">Purine metabolism; IMP biosynthesis via de novo pathway; N(1)-(5-phospho-D-ribosyl)glycinamide from 5-phospho-alpha-D-ribose 1-diphosphate: step 2/2.</text>
</comment>
<keyword evidence="13 15" id="KW-0464">Manganese</keyword>
<dbReference type="EC" id="2.1.2.2" evidence="15"/>
<dbReference type="HAMAP" id="MF_00138">
    <property type="entry name" value="GARS"/>
    <property type="match status" value="1"/>
</dbReference>
<dbReference type="SMART" id="SM01210">
    <property type="entry name" value="GARS_C"/>
    <property type="match status" value="2"/>
</dbReference>
<dbReference type="Pfam" id="PF00586">
    <property type="entry name" value="AIRS"/>
    <property type="match status" value="3"/>
</dbReference>
<accession>A0A182J4J4</accession>
<dbReference type="InterPro" id="IPR016188">
    <property type="entry name" value="PurM-like_N"/>
</dbReference>
<dbReference type="InterPro" id="IPR000115">
    <property type="entry name" value="PRibGlycinamide_synth"/>
</dbReference>
<protein>
    <recommendedName>
        <fullName evidence="15">Trifunctional purine biosynthetic protein adenosine-3</fullName>
    </recommendedName>
    <domain>
        <recommendedName>
            <fullName evidence="15">Phosphoribosylamine--glycine ligase</fullName>
            <ecNumber evidence="15">6.3.4.13</ecNumber>
        </recommendedName>
        <alternativeName>
            <fullName evidence="15">Glycinamide ribonucleotide synthetase</fullName>
            <shortName evidence="15">GARS</shortName>
        </alternativeName>
        <alternativeName>
            <fullName evidence="15">Phosphoribosylglycinamide synthetase</fullName>
        </alternativeName>
    </domain>
    <domain>
        <recommendedName>
            <fullName evidence="15">Phosphoribosylformylglycinamidine cyclo-ligase</fullName>
            <ecNumber evidence="15">6.3.3.1</ecNumber>
        </recommendedName>
        <alternativeName>
            <fullName evidence="15">AIR synthase</fullName>
            <shortName evidence="15">AIRS</shortName>
        </alternativeName>
        <alternativeName>
            <fullName evidence="15">Phosphoribosyl-aminoimidazole synthetase</fullName>
        </alternativeName>
    </domain>
    <domain>
        <recommendedName>
            <fullName evidence="15">Phosphoribosylglycinamide formyltransferase</fullName>
            <ecNumber evidence="15">2.1.2.2</ecNumber>
        </recommendedName>
        <alternativeName>
            <fullName evidence="15">5'-phosphoribosylglycinamide transformylase</fullName>
        </alternativeName>
        <alternativeName>
            <fullName evidence="15">GAR transformylase</fullName>
            <shortName evidence="15">GART</shortName>
        </alternativeName>
    </domain>
</protein>
<dbReference type="SMART" id="SM01209">
    <property type="entry name" value="GARS_A"/>
    <property type="match status" value="1"/>
</dbReference>
<comment type="similarity">
    <text evidence="5 15">In the C-terminal section; belongs to the GART family.</text>
</comment>
<dbReference type="InterPro" id="IPR037123">
    <property type="entry name" value="PRibGlycinamide_synth_C_sf"/>
</dbReference>
<dbReference type="SUPFAM" id="SSF56042">
    <property type="entry name" value="PurM C-terminal domain-like"/>
    <property type="match status" value="2"/>
</dbReference>
<dbReference type="SUPFAM" id="SSF55326">
    <property type="entry name" value="PurM N-terminal domain-like"/>
    <property type="match status" value="3"/>
</dbReference>
<evidence type="ECO:0000256" key="16">
    <source>
        <dbReference type="SAM" id="MobiDB-lite"/>
    </source>
</evidence>
<dbReference type="InterPro" id="IPR016185">
    <property type="entry name" value="PreATP-grasp_dom_sf"/>
</dbReference>
<dbReference type="PANTHER" id="PTHR10520">
    <property type="entry name" value="TRIFUNCTIONAL PURINE BIOSYNTHETIC PROTEIN ADENOSINE-3-RELATED"/>
    <property type="match status" value="1"/>
</dbReference>
<dbReference type="EC" id="6.3.3.1" evidence="15"/>
<dbReference type="InterPro" id="IPR010918">
    <property type="entry name" value="PurM-like_C_dom"/>
</dbReference>
<keyword evidence="12 15" id="KW-0067">ATP-binding</keyword>
<dbReference type="FunFam" id="3.30.1490.20:FF:000006">
    <property type="entry name" value="phosphoribosylamine--glycine ligase, chloroplastic-like"/>
    <property type="match status" value="1"/>
</dbReference>
<dbReference type="GO" id="GO:0004644">
    <property type="term" value="F:phosphoribosylglycinamide formyltransferase activity"/>
    <property type="evidence" value="ECO:0007669"/>
    <property type="project" value="UniProtKB-EC"/>
</dbReference>
<dbReference type="VEuPathDB" id="VectorBase:AATE011205"/>
<dbReference type="FunFam" id="3.40.50.20:FF:000006">
    <property type="entry name" value="Phosphoribosylamine--glycine ligase, chloroplastic"/>
    <property type="match status" value="1"/>
</dbReference>
<dbReference type="FunFam" id="3.90.650.10:FF:000019">
    <property type="entry name" value="Trifunctional purine biosynthetic protein adenosine-3"/>
    <property type="match status" value="1"/>
</dbReference>
<feature type="region of interest" description="Disordered" evidence="16">
    <location>
        <begin position="122"/>
        <end position="167"/>
    </location>
</feature>
<sequence>MYIAYGCYLVDLADAVWMPTVLKLPGTISILKNTSNSTGTTTKLNSRASTSGSAARLQDTLPQMLEEELRPKMIPRPMQILKRPQSSAGTDGKSPTDSKPKTQIKSLDQRKQEYAEARLRILGSAHDDEEAETKKVTPTTTSNTTASNGYRINNANNNNNNSNNSNGVVGGGSAAAGSTGVGVIGSTANSNANNAYRYHSPYRQQAPIGTFPPSLQNAPSQGLIAPMYYPSMGNQSQHHPMHSAHGMHHPPSAYPHVPHHHLQHNNHPYQHQQHFGQHINPPTGSQHLYGGRNGGNAPGGPGYFAKGGPAPYAEANGAPLLGHAPPGVHHNHTIPYGGAGGGYGQTNSHGNLVGNAGANIGNNQHVLRLPAGPDGSQGFNVRRETMASGGGDFASAKKKVLVIGAGGREHAICWKLARSDRVGAVYALPGSPGIAAVPKLHLVSDVSVKDFNAIVSWCKRNQIDLVAVGPEDPLADGLADVLRAAGVKCFGPGQRGAQIEADKNWSKDFMHRHGIPTARYASFTDADEAKAFIRQAPYQALVVKAAGLAAGKGVIVAETIDEACAAVDDILGEKKFGAAGNVVVVEEKLSGEEVSVLAFVDSRTVRVMLPAQDHKRLLDQDRGPNTGGMGAYCPCPIIQPPQLELVVREVLQRAVDGLREEGIQYNGVLYAGMMLTPSGPKTLEFNCRFGDPETQVILPLLESDLYGVMEATCDNRLHEISLKFRAGLTAVGVVMASRGYPETSTKGCVIEGLDTVAARPEHLVFHSGVARNERGEFVTNGGRVLIGVVLHTDLKQAAALATAACSTISFDGSQHRLDIAQKAFKHVSLSYKSSGVDIDAGDALVQRIKPLARGTNRPGVIGGLGGFGGLFRLNDATYTDRRGKQVRYGDPVLVQGTDGVGTKLKLAETLNCWDTIGIDLVAMCANDVLCAGAEPLAFLDYIACGRLEVPTAALIVKGIAEGCRESNCLDTVAARPEHLVFHSGVARNERGEFVTNGGRVLIGVVLHTDLKQAAALATAACSTISFDGSQHRLDIAQKAFKHVSLSYKSSGVDIDAGDALVQRIKPLARGTNRPGVIGGLGGFGGLFRLNDATYTDRRGKQVRYGDPVLVQGTDGVGTKLKLAETLNCWDTIGIDLVAMCANDVLCAGAEPLAFLDYIACGRLEVPTAALIVKGIAEGCRETNCALLGGETAEMPSMYAPGKYDLAGYCVGVVEADQILPRMDRIREGDLVVGLPSSGVHSNGFSLVNKILETTRTKLTDRAPFGEDGCSSFGEELLTPTRLYVAPVLPLLRQTDTVRALAHITGGGLVENVPRVLPEGLAVEVNFDVVDIPPIFGWLAAAGNVTEREMLRTFNCGIGLVLIVDGTDGSWKDKLAGQGAVVLGKVTRRKAGGEQVLVKNFSVAIERAAKPYRKEFPLEQASNGPAKRAQSISYKDSGVDISAGDDLVQRIKPFAKSTTRPGVMGGLGGFGGLYRLRDAGLNDLTDPILVLGTDGVGTKLKIAQDSHRHRTVGIDLVAMCVNDIICNGADPVNFLDYYACGSLDVPVAAQVIEGIADGCRQGGSALLGGETAEMPGMYAPGVYDLAGFSLGIVEQRKMLPRVDTICPGDVIIGLPSSGVHSNGFSLVHKILEFNGLTLTDVAPFSATGKTFAEELLVPTKIYVRELQPLLADEGGLVKALAHITGGGFTENIPRVLPSDAAAFLDLADLHVLPIFGWLARAGNVTPEEMLRTFNCGIGMMLVVATEHRETVLERLEPFGGRMLGTIVKKSDPLGGRVIVRGFEETLRKAQFTCVLPKKRIAVLISGSGSNLQALIDATRSTAFGIRGEIALVVSNKDGVLGLERAAKAGIPSKVILHKNYTTRELFDEAVSKVLAEERIELVCLAGFMRILSEAFVKRWKGRLINIHPALLPKHKGTHAQRQALAAGDLESGCTVHFVDEGVDTGAIILQHRVPILRQDTEEALTERIHRAEHRAYPEALRLVANDIATLGVDGQVQWS</sequence>
<evidence type="ECO:0000313" key="17">
    <source>
        <dbReference type="EnsemblMetazoa" id="AATE011205-PA.1"/>
    </source>
</evidence>
<comment type="catalytic activity">
    <reaction evidence="15">
        <text>N(1)-(5-phospho-beta-D-ribosyl)glycinamide + (6R)-10-formyltetrahydrofolate = N(2)-formyl-N(1)-(5-phospho-beta-D-ribosyl)glycinamide + (6S)-5,6,7,8-tetrahydrofolate + H(+)</text>
        <dbReference type="Rhea" id="RHEA:15053"/>
        <dbReference type="ChEBI" id="CHEBI:15378"/>
        <dbReference type="ChEBI" id="CHEBI:57453"/>
        <dbReference type="ChEBI" id="CHEBI:143788"/>
        <dbReference type="ChEBI" id="CHEBI:147286"/>
        <dbReference type="ChEBI" id="CHEBI:195366"/>
        <dbReference type="EC" id="2.1.2.2"/>
    </reaction>
</comment>
<dbReference type="GO" id="GO:0004637">
    <property type="term" value="F:phosphoribosylamine-glycine ligase activity"/>
    <property type="evidence" value="ECO:0007669"/>
    <property type="project" value="UniProtKB-UniRule"/>
</dbReference>
<dbReference type="InterPro" id="IPR011054">
    <property type="entry name" value="Rudment_hybrid_motif"/>
</dbReference>